<dbReference type="InterPro" id="IPR050977">
    <property type="entry name" value="Fungal_Meroterpenoid_Isomerase"/>
</dbReference>
<dbReference type="OrthoDB" id="3758478at2759"/>
<dbReference type="AlphaFoldDB" id="B0DCP6"/>
<sequence>MLQQRPVIQLRLPASRLKSADKKDPKMAQAAATTNGAAPSSSSPPGFNPGQSPNYSFVPPPTPSPYLRAFFAYVDAVHAWDFDRLMQCFDESLEHRILPKSLGRPVLNKRQYGEYFKGTMPLFVKFRLTIHEVIEAGHRMTVHASSKGESIAGAPYANEYTMIIHFTSAPIPLTPGEDPPLPKMMLVKEYVDSAASQKFFKEERAKMKEMEKNAKMKVV</sequence>
<dbReference type="Gene3D" id="3.10.450.50">
    <property type="match status" value="1"/>
</dbReference>
<dbReference type="KEGG" id="lbc:LACBIDRAFT_294507"/>
<evidence type="ECO:0000259" key="2">
    <source>
        <dbReference type="Pfam" id="PF12680"/>
    </source>
</evidence>
<evidence type="ECO:0000313" key="3">
    <source>
        <dbReference type="EMBL" id="EDR07935.1"/>
    </source>
</evidence>
<dbReference type="Proteomes" id="UP000001194">
    <property type="component" value="Unassembled WGS sequence"/>
</dbReference>
<evidence type="ECO:0000256" key="1">
    <source>
        <dbReference type="SAM" id="MobiDB-lite"/>
    </source>
</evidence>
<dbReference type="RefSeq" id="XP_001881724.1">
    <property type="nucleotide sequence ID" value="XM_001881689.1"/>
</dbReference>
<organism evidence="4">
    <name type="scientific">Laccaria bicolor (strain S238N-H82 / ATCC MYA-4686)</name>
    <name type="common">Bicoloured deceiver</name>
    <name type="synonym">Laccaria laccata var. bicolor</name>
    <dbReference type="NCBI Taxonomy" id="486041"/>
    <lineage>
        <taxon>Eukaryota</taxon>
        <taxon>Fungi</taxon>
        <taxon>Dikarya</taxon>
        <taxon>Basidiomycota</taxon>
        <taxon>Agaricomycotina</taxon>
        <taxon>Agaricomycetes</taxon>
        <taxon>Agaricomycetidae</taxon>
        <taxon>Agaricales</taxon>
        <taxon>Agaricineae</taxon>
        <taxon>Hydnangiaceae</taxon>
        <taxon>Laccaria</taxon>
    </lineage>
</organism>
<dbReference type="InterPro" id="IPR037401">
    <property type="entry name" value="SnoaL-like"/>
</dbReference>
<dbReference type="STRING" id="486041.B0DCP6"/>
<dbReference type="InterPro" id="IPR032710">
    <property type="entry name" value="NTF2-like_dom_sf"/>
</dbReference>
<feature type="compositionally biased region" description="Low complexity" evidence="1">
    <location>
        <begin position="28"/>
        <end position="54"/>
    </location>
</feature>
<protein>
    <submittedName>
        <fullName evidence="3">Predicted protein</fullName>
    </submittedName>
</protein>
<dbReference type="Pfam" id="PF12680">
    <property type="entry name" value="SnoaL_2"/>
    <property type="match status" value="1"/>
</dbReference>
<gene>
    <name evidence="3" type="ORF">LACBIDRAFT_294507</name>
</gene>
<name>B0DCP6_LACBS</name>
<dbReference type="PANTHER" id="PTHR39598:SF1">
    <property type="entry name" value="AUSTINOID BIOSYNTHESIS CLUSTERS PROTEIN F-RELATED"/>
    <property type="match status" value="1"/>
</dbReference>
<accession>B0DCP6</accession>
<dbReference type="PANTHER" id="PTHR39598">
    <property type="entry name" value="AUSTINOL SYNTHESIS PROTEIN F-RELATED"/>
    <property type="match status" value="1"/>
</dbReference>
<dbReference type="GeneID" id="6077112"/>
<dbReference type="EMBL" id="DS547103">
    <property type="protein sequence ID" value="EDR07935.1"/>
    <property type="molecule type" value="Genomic_DNA"/>
</dbReference>
<dbReference type="HOGENOM" id="CLU_109895_0_0_1"/>
<proteinExistence type="predicted"/>
<evidence type="ECO:0000313" key="4">
    <source>
        <dbReference type="Proteomes" id="UP000001194"/>
    </source>
</evidence>
<reference evidence="3 4" key="1">
    <citation type="journal article" date="2008" name="Nature">
        <title>The genome of Laccaria bicolor provides insights into mycorrhizal symbiosis.</title>
        <authorList>
            <person name="Martin F."/>
            <person name="Aerts A."/>
            <person name="Ahren D."/>
            <person name="Brun A."/>
            <person name="Danchin E.G.J."/>
            <person name="Duchaussoy F."/>
            <person name="Gibon J."/>
            <person name="Kohler A."/>
            <person name="Lindquist E."/>
            <person name="Pereda V."/>
            <person name="Salamov A."/>
            <person name="Shapiro H.J."/>
            <person name="Wuyts J."/>
            <person name="Blaudez D."/>
            <person name="Buee M."/>
            <person name="Brokstein P."/>
            <person name="Canbaeck B."/>
            <person name="Cohen D."/>
            <person name="Courty P.E."/>
            <person name="Coutinho P.M."/>
            <person name="Delaruelle C."/>
            <person name="Detter J.C."/>
            <person name="Deveau A."/>
            <person name="DiFazio S."/>
            <person name="Duplessis S."/>
            <person name="Fraissinet-Tachet L."/>
            <person name="Lucic E."/>
            <person name="Frey-Klett P."/>
            <person name="Fourrey C."/>
            <person name="Feussner I."/>
            <person name="Gay G."/>
            <person name="Grimwood J."/>
            <person name="Hoegger P.J."/>
            <person name="Jain P."/>
            <person name="Kilaru S."/>
            <person name="Labbe J."/>
            <person name="Lin Y.C."/>
            <person name="Legue V."/>
            <person name="Le Tacon F."/>
            <person name="Marmeisse R."/>
            <person name="Melayah D."/>
            <person name="Montanini B."/>
            <person name="Muratet M."/>
            <person name="Nehls U."/>
            <person name="Niculita-Hirzel H."/>
            <person name="Oudot-Le Secq M.P."/>
            <person name="Peter M."/>
            <person name="Quesneville H."/>
            <person name="Rajashekar B."/>
            <person name="Reich M."/>
            <person name="Rouhier N."/>
            <person name="Schmutz J."/>
            <person name="Yin T."/>
            <person name="Chalot M."/>
            <person name="Henrissat B."/>
            <person name="Kuees U."/>
            <person name="Lucas S."/>
            <person name="Van de Peer Y."/>
            <person name="Podila G.K."/>
            <person name="Polle A."/>
            <person name="Pukkila P.J."/>
            <person name="Richardson P.M."/>
            <person name="Rouze P."/>
            <person name="Sanders I.R."/>
            <person name="Stajich J.E."/>
            <person name="Tunlid A."/>
            <person name="Tuskan G."/>
            <person name="Grigoriev I.V."/>
        </authorList>
    </citation>
    <scope>NUCLEOTIDE SEQUENCE [LARGE SCALE GENOMIC DNA]</scope>
    <source>
        <strain evidence="4">S238N-H82 / ATCC MYA-4686</strain>
    </source>
</reference>
<dbReference type="SUPFAM" id="SSF54427">
    <property type="entry name" value="NTF2-like"/>
    <property type="match status" value="1"/>
</dbReference>
<dbReference type="InParanoid" id="B0DCP6"/>
<feature type="region of interest" description="Disordered" evidence="1">
    <location>
        <begin position="13"/>
        <end position="55"/>
    </location>
</feature>
<feature type="domain" description="SnoaL-like" evidence="2">
    <location>
        <begin position="72"/>
        <end position="166"/>
    </location>
</feature>
<keyword evidence="4" id="KW-1185">Reference proteome</keyword>